<keyword evidence="3" id="KW-0472">Membrane</keyword>
<evidence type="ECO:0000313" key="5">
    <source>
        <dbReference type="Proteomes" id="UP000051679"/>
    </source>
</evidence>
<dbReference type="InterPro" id="IPR023365">
    <property type="entry name" value="Sortase_dom-sf"/>
</dbReference>
<proteinExistence type="predicted"/>
<organism evidence="4 5">
    <name type="scientific">Lacticaseibacillus sharpeae JCM 1186 = DSM 20505</name>
    <dbReference type="NCBI Taxonomy" id="1291052"/>
    <lineage>
        <taxon>Bacteria</taxon>
        <taxon>Bacillati</taxon>
        <taxon>Bacillota</taxon>
        <taxon>Bacilli</taxon>
        <taxon>Lactobacillales</taxon>
        <taxon>Lactobacillaceae</taxon>
        <taxon>Lacticaseibacillus</taxon>
    </lineage>
</organism>
<feature type="transmembrane region" description="Helical" evidence="3">
    <location>
        <begin position="12"/>
        <end position="33"/>
    </location>
</feature>
<dbReference type="SUPFAM" id="SSF63817">
    <property type="entry name" value="Sortase"/>
    <property type="match status" value="1"/>
</dbReference>
<dbReference type="Proteomes" id="UP000051679">
    <property type="component" value="Unassembled WGS sequence"/>
</dbReference>
<reference evidence="4 5" key="1">
    <citation type="journal article" date="2015" name="Genome Announc.">
        <title>Expanding the biotechnology potential of lactobacilli through comparative genomics of 213 strains and associated genera.</title>
        <authorList>
            <person name="Sun Z."/>
            <person name="Harris H.M."/>
            <person name="McCann A."/>
            <person name="Guo C."/>
            <person name="Argimon S."/>
            <person name="Zhang W."/>
            <person name="Yang X."/>
            <person name="Jeffery I.B."/>
            <person name="Cooney J.C."/>
            <person name="Kagawa T.F."/>
            <person name="Liu W."/>
            <person name="Song Y."/>
            <person name="Salvetti E."/>
            <person name="Wrobel A."/>
            <person name="Rasinkangas P."/>
            <person name="Parkhill J."/>
            <person name="Rea M.C."/>
            <person name="O'Sullivan O."/>
            <person name="Ritari J."/>
            <person name="Douillard F.P."/>
            <person name="Paul Ross R."/>
            <person name="Yang R."/>
            <person name="Briner A.E."/>
            <person name="Felis G.E."/>
            <person name="de Vos W.M."/>
            <person name="Barrangou R."/>
            <person name="Klaenhammer T.R."/>
            <person name="Caufield P.W."/>
            <person name="Cui Y."/>
            <person name="Zhang H."/>
            <person name="O'Toole P.W."/>
        </authorList>
    </citation>
    <scope>NUCLEOTIDE SEQUENCE [LARGE SCALE GENOMIC DNA]</scope>
    <source>
        <strain evidence="4 5">DSM 20505</strain>
    </source>
</reference>
<gene>
    <name evidence="4" type="ORF">FC18_GL001773</name>
</gene>
<protein>
    <submittedName>
        <fullName evidence="4">Sortase</fullName>
    </submittedName>
</protein>
<dbReference type="RefSeq" id="WP_054679272.1">
    <property type="nucleotide sequence ID" value="NZ_AYYO01000001.1"/>
</dbReference>
<dbReference type="CDD" id="cd05827">
    <property type="entry name" value="Sortase_C"/>
    <property type="match status" value="1"/>
</dbReference>
<dbReference type="Pfam" id="PF04203">
    <property type="entry name" value="Sortase"/>
    <property type="match status" value="1"/>
</dbReference>
<keyword evidence="5" id="KW-1185">Reference proteome</keyword>
<evidence type="ECO:0000313" key="4">
    <source>
        <dbReference type="EMBL" id="KRM56641.1"/>
    </source>
</evidence>
<keyword evidence="1" id="KW-0378">Hydrolase</keyword>
<dbReference type="NCBIfam" id="TIGR01076">
    <property type="entry name" value="sortase_fam"/>
    <property type="match status" value="1"/>
</dbReference>
<dbReference type="Gene3D" id="2.40.260.10">
    <property type="entry name" value="Sortase"/>
    <property type="match status" value="1"/>
</dbReference>
<comment type="caution">
    <text evidence="4">The sequence shown here is derived from an EMBL/GenBank/DDBJ whole genome shotgun (WGS) entry which is preliminary data.</text>
</comment>
<name>A0A0R1ZNP5_9LACO</name>
<keyword evidence="3" id="KW-1133">Transmembrane helix</keyword>
<evidence type="ECO:0000256" key="2">
    <source>
        <dbReference type="PIRSR" id="PIRSR605754-1"/>
    </source>
</evidence>
<dbReference type="InterPro" id="IPR042002">
    <property type="entry name" value="Sortase_C"/>
</dbReference>
<dbReference type="STRING" id="1291052.FC18_GL001773"/>
<dbReference type="EMBL" id="AYYO01000001">
    <property type="protein sequence ID" value="KRM56641.1"/>
    <property type="molecule type" value="Genomic_DNA"/>
</dbReference>
<dbReference type="OrthoDB" id="1648028at2"/>
<dbReference type="AlphaFoldDB" id="A0A0R1ZNP5"/>
<feature type="active site" description="Proton donor/acceptor" evidence="2">
    <location>
        <position position="130"/>
    </location>
</feature>
<keyword evidence="3" id="KW-0812">Transmembrane</keyword>
<evidence type="ECO:0000256" key="1">
    <source>
        <dbReference type="ARBA" id="ARBA00022801"/>
    </source>
</evidence>
<feature type="active site" description="Acyl-thioester intermediate" evidence="2">
    <location>
        <position position="192"/>
    </location>
</feature>
<dbReference type="PATRIC" id="fig|1291052.5.peg.1822"/>
<dbReference type="GO" id="GO:0016787">
    <property type="term" value="F:hydrolase activity"/>
    <property type="evidence" value="ECO:0007669"/>
    <property type="project" value="UniProtKB-KW"/>
</dbReference>
<evidence type="ECO:0000256" key="3">
    <source>
        <dbReference type="SAM" id="Phobius"/>
    </source>
</evidence>
<dbReference type="InterPro" id="IPR005754">
    <property type="entry name" value="Sortase"/>
</dbReference>
<sequence length="257" mass="28360">MADTTSKHRARTWIVRILIGICLVVAAAAALYLGRAGYKTYSTYKQQETALAKLDMTATGSNQELKGSKSNIDLQNQQLKVIAAVVIPKIKVTLPVFSTDTNAALDIGAGLMSTKSPVGGVPSHTVLAGHTGKYEPLFDNVPQLRRGDPIYLRLASGKTLEYKVTSKTTRSPRDDTDLQIEPGKDLLTLYTCYPYPQLTHRMHVHAKRVAYDGRFAVAKPWFAWIFDHAALLGSVLAAALVVLLTWIHSKRKEEKRD</sequence>
<accession>A0A0R1ZNP5</accession>
<feature type="transmembrane region" description="Helical" evidence="3">
    <location>
        <begin position="221"/>
        <end position="247"/>
    </location>
</feature>